<evidence type="ECO:0000313" key="2">
    <source>
        <dbReference type="EMBL" id="KAB8250260.1"/>
    </source>
</evidence>
<protein>
    <submittedName>
        <fullName evidence="2">Uncharacterized protein</fullName>
    </submittedName>
</protein>
<accession>A0A5N6HAL9</accession>
<keyword evidence="1" id="KW-0472">Membrane</keyword>
<evidence type="ECO:0000256" key="1">
    <source>
        <dbReference type="SAM" id="Phobius"/>
    </source>
</evidence>
<keyword evidence="1" id="KW-0812">Transmembrane</keyword>
<sequence>MLSPKNPETSAGLDCVGQLHQDLVPLMWLCRFILYWGIGTRGRRRMAWMGKSGIFHI</sequence>
<keyword evidence="1" id="KW-1133">Transmembrane helix</keyword>
<feature type="transmembrane region" description="Helical" evidence="1">
    <location>
        <begin position="23"/>
        <end position="39"/>
    </location>
</feature>
<dbReference type="Proteomes" id="UP000325434">
    <property type="component" value="Unassembled WGS sequence"/>
</dbReference>
<organism evidence="2">
    <name type="scientific">Aspergillus flavus</name>
    <dbReference type="NCBI Taxonomy" id="5059"/>
    <lineage>
        <taxon>Eukaryota</taxon>
        <taxon>Fungi</taxon>
        <taxon>Dikarya</taxon>
        <taxon>Ascomycota</taxon>
        <taxon>Pezizomycotina</taxon>
        <taxon>Eurotiomycetes</taxon>
        <taxon>Eurotiomycetidae</taxon>
        <taxon>Eurotiales</taxon>
        <taxon>Aspergillaceae</taxon>
        <taxon>Aspergillus</taxon>
        <taxon>Aspergillus subgen. Circumdati</taxon>
    </lineage>
</organism>
<name>A0A5N6HAL9_ASPFL</name>
<proteinExistence type="predicted"/>
<reference evidence="2" key="1">
    <citation type="submission" date="2019-04" db="EMBL/GenBank/DDBJ databases">
        <title>Friends and foes A comparative genomics study of 23 Aspergillus species from section Flavi.</title>
        <authorList>
            <consortium name="DOE Joint Genome Institute"/>
            <person name="Kjaerbolling I."/>
            <person name="Vesth T."/>
            <person name="Frisvad J.C."/>
            <person name="Nybo J.L."/>
            <person name="Theobald S."/>
            <person name="Kildgaard S."/>
            <person name="Isbrandt T."/>
            <person name="Kuo A."/>
            <person name="Sato A."/>
            <person name="Lyhne E.K."/>
            <person name="Kogle M.E."/>
            <person name="Wiebenga A."/>
            <person name="Kun R.S."/>
            <person name="Lubbers R.J."/>
            <person name="Makela M.R."/>
            <person name="Barry K."/>
            <person name="Chovatia M."/>
            <person name="Clum A."/>
            <person name="Daum C."/>
            <person name="Haridas S."/>
            <person name="He G."/>
            <person name="LaButti K."/>
            <person name="Lipzen A."/>
            <person name="Mondo S."/>
            <person name="Riley R."/>
            <person name="Salamov A."/>
            <person name="Simmons B.A."/>
            <person name="Magnuson J.K."/>
            <person name="Henrissat B."/>
            <person name="Mortensen U.H."/>
            <person name="Larsen T.O."/>
            <person name="Devries R.P."/>
            <person name="Grigoriev I.V."/>
            <person name="Machida M."/>
            <person name="Baker S.E."/>
            <person name="Andersen M.R."/>
        </authorList>
    </citation>
    <scope>NUCLEOTIDE SEQUENCE [LARGE SCALE GENOMIC DNA]</scope>
    <source>
        <strain evidence="2">CBS 121.62</strain>
    </source>
</reference>
<dbReference type="AlphaFoldDB" id="A0A5N6HAL9"/>
<dbReference type="EMBL" id="ML734566">
    <property type="protein sequence ID" value="KAB8250260.1"/>
    <property type="molecule type" value="Genomic_DNA"/>
</dbReference>
<gene>
    <name evidence="2" type="ORF">BDV35DRAFT_94948</name>
</gene>